<dbReference type="EMBL" id="WWHY01000001">
    <property type="protein sequence ID" value="MYR31421.1"/>
    <property type="molecule type" value="Genomic_DNA"/>
</dbReference>
<comment type="caution">
    <text evidence="2">The sequence shown here is derived from an EMBL/GenBank/DDBJ whole genome shotgun (WGS) entry which is preliminary data.</text>
</comment>
<evidence type="ECO:0000313" key="2">
    <source>
        <dbReference type="EMBL" id="MYR31421.1"/>
    </source>
</evidence>
<dbReference type="InterPro" id="IPR043917">
    <property type="entry name" value="DUF5753"/>
</dbReference>
<dbReference type="Pfam" id="PF19054">
    <property type="entry name" value="DUF5753"/>
    <property type="match status" value="1"/>
</dbReference>
<dbReference type="PROSITE" id="PS50943">
    <property type="entry name" value="HTH_CROC1"/>
    <property type="match status" value="1"/>
</dbReference>
<evidence type="ECO:0000259" key="1">
    <source>
        <dbReference type="PROSITE" id="PS50943"/>
    </source>
</evidence>
<accession>A0A7K2IN64</accession>
<dbReference type="GO" id="GO:0003677">
    <property type="term" value="F:DNA binding"/>
    <property type="evidence" value="ECO:0007669"/>
    <property type="project" value="InterPro"/>
</dbReference>
<dbReference type="InterPro" id="IPR010982">
    <property type="entry name" value="Lambda_DNA-bd_dom_sf"/>
</dbReference>
<protein>
    <submittedName>
        <fullName evidence="2">Helix-turn-helix domain-containing protein</fullName>
    </submittedName>
</protein>
<proteinExistence type="predicted"/>
<evidence type="ECO:0000313" key="3">
    <source>
        <dbReference type="Proteomes" id="UP000467124"/>
    </source>
</evidence>
<dbReference type="Pfam" id="PF13560">
    <property type="entry name" value="HTH_31"/>
    <property type="match status" value="1"/>
</dbReference>
<dbReference type="SMART" id="SM00530">
    <property type="entry name" value="HTH_XRE"/>
    <property type="match status" value="1"/>
</dbReference>
<dbReference type="InterPro" id="IPR001387">
    <property type="entry name" value="Cro/C1-type_HTH"/>
</dbReference>
<dbReference type="RefSeq" id="WP_161110261.1">
    <property type="nucleotide sequence ID" value="NZ_WWHY01000001.1"/>
</dbReference>
<gene>
    <name evidence="2" type="ORF">GTW20_03865</name>
</gene>
<reference evidence="2 3" key="1">
    <citation type="journal article" date="2019" name="Nat. Commun.">
        <title>The antimicrobial potential of Streptomyces from insect microbiomes.</title>
        <authorList>
            <person name="Chevrette M.G."/>
            <person name="Carlson C.M."/>
            <person name="Ortega H.E."/>
            <person name="Thomas C."/>
            <person name="Ananiev G.E."/>
            <person name="Barns K.J."/>
            <person name="Book A.J."/>
            <person name="Cagnazzo J."/>
            <person name="Carlos C."/>
            <person name="Flanigan W."/>
            <person name="Grubbs K.J."/>
            <person name="Horn H.A."/>
            <person name="Hoffmann F.M."/>
            <person name="Klassen J.L."/>
            <person name="Knack J.J."/>
            <person name="Lewin G.R."/>
            <person name="McDonald B.R."/>
            <person name="Muller L."/>
            <person name="Melo W.G.P."/>
            <person name="Pinto-Tomas A.A."/>
            <person name="Schmitz A."/>
            <person name="Wendt-Pienkowski E."/>
            <person name="Wildman S."/>
            <person name="Zhao M."/>
            <person name="Zhang F."/>
            <person name="Bugni T.S."/>
            <person name="Andes D.R."/>
            <person name="Pupo M.T."/>
            <person name="Currie C.R."/>
        </authorList>
    </citation>
    <scope>NUCLEOTIDE SEQUENCE [LARGE SCALE GENOMIC DNA]</scope>
    <source>
        <strain evidence="2 3">SID5840</strain>
    </source>
</reference>
<sequence>MPPKTTPAEQAAINQFGAEVRRLREFADVSQRELGELTKTSKQQVGSIERGERRPSKFFAQEADRALNGHGRLLDLWPGAKRAQPWWFQKYVDIEAKAQVIQEFQPQAVPGLLQTQDYAADVLGASFPPVSLEEQERLLTSRMERQEILDRDNPPLVHFVIEEGALRRSVGNRTVMNGQLEHLIERAQQRHIQIQVMPFNRGSHGALNGAFITLRMTLLECLVYAEVPENGHIIADLDVVALCLERFGALRGLALSPAESIEFIASLKE</sequence>
<dbReference type="Proteomes" id="UP000467124">
    <property type="component" value="Unassembled WGS sequence"/>
</dbReference>
<organism evidence="2 3">
    <name type="scientific">Nocardiopsis alba</name>
    <dbReference type="NCBI Taxonomy" id="53437"/>
    <lineage>
        <taxon>Bacteria</taxon>
        <taxon>Bacillati</taxon>
        <taxon>Actinomycetota</taxon>
        <taxon>Actinomycetes</taxon>
        <taxon>Streptosporangiales</taxon>
        <taxon>Nocardiopsidaceae</taxon>
        <taxon>Nocardiopsis</taxon>
    </lineage>
</organism>
<dbReference type="Gene3D" id="1.10.260.40">
    <property type="entry name" value="lambda repressor-like DNA-binding domains"/>
    <property type="match status" value="1"/>
</dbReference>
<feature type="domain" description="HTH cro/C1-type" evidence="1">
    <location>
        <begin position="20"/>
        <end position="74"/>
    </location>
</feature>
<name>A0A7K2IN64_9ACTN</name>
<dbReference type="AlphaFoldDB" id="A0A7K2IN64"/>
<dbReference type="SUPFAM" id="SSF47413">
    <property type="entry name" value="lambda repressor-like DNA-binding domains"/>
    <property type="match status" value="1"/>
</dbReference>
<dbReference type="CDD" id="cd00093">
    <property type="entry name" value="HTH_XRE"/>
    <property type="match status" value="1"/>
</dbReference>